<reference evidence="2 3" key="1">
    <citation type="journal article" date="2021" name="ISME Commun">
        <title>Automated analysis of genomic sequences facilitates high-throughput and comprehensive description of bacteria.</title>
        <authorList>
            <person name="Hitch T.C.A."/>
        </authorList>
    </citation>
    <scope>NUCLEOTIDE SEQUENCE [LARGE SCALE GENOMIC DNA]</scope>
    <source>
        <strain evidence="2 3">Sanger_34</strain>
    </source>
</reference>
<evidence type="ECO:0000256" key="1">
    <source>
        <dbReference type="SAM" id="Phobius"/>
    </source>
</evidence>
<organism evidence="2 3">
    <name type="scientific">Agathobaculum ammoniilyticum</name>
    <dbReference type="NCBI Taxonomy" id="2981778"/>
    <lineage>
        <taxon>Bacteria</taxon>
        <taxon>Bacillati</taxon>
        <taxon>Bacillota</taxon>
        <taxon>Clostridia</taxon>
        <taxon>Eubacteriales</taxon>
        <taxon>Butyricicoccaceae</taxon>
        <taxon>Agathobaculum</taxon>
    </lineage>
</organism>
<evidence type="ECO:0000313" key="3">
    <source>
        <dbReference type="Proteomes" id="UP001652397"/>
    </source>
</evidence>
<keyword evidence="1" id="KW-1133">Transmembrane helix</keyword>
<proteinExistence type="predicted"/>
<dbReference type="EMBL" id="JAOQJE010000005">
    <property type="protein sequence ID" value="MCU6788881.1"/>
    <property type="molecule type" value="Genomic_DNA"/>
</dbReference>
<evidence type="ECO:0000313" key="2">
    <source>
        <dbReference type="EMBL" id="MCU6788881.1"/>
    </source>
</evidence>
<evidence type="ECO:0008006" key="4">
    <source>
        <dbReference type="Google" id="ProtNLM"/>
    </source>
</evidence>
<dbReference type="Proteomes" id="UP001652397">
    <property type="component" value="Unassembled WGS sequence"/>
</dbReference>
<accession>A0ABT2U2L9</accession>
<protein>
    <recommendedName>
        <fullName evidence="4">DUF58 domain-containing protein</fullName>
    </recommendedName>
</protein>
<keyword evidence="1" id="KW-0472">Membrane</keyword>
<gene>
    <name evidence="2" type="ORF">OCV66_07220</name>
</gene>
<name>A0ABT2U2L9_9FIRM</name>
<comment type="caution">
    <text evidence="2">The sequence shown here is derived from an EMBL/GenBank/DDBJ whole genome shotgun (WGS) entry which is preliminary data.</text>
</comment>
<keyword evidence="1" id="KW-0812">Transmembrane</keyword>
<dbReference type="RefSeq" id="WP_147574016.1">
    <property type="nucleotide sequence ID" value="NZ_JAOQJE010000005.1"/>
</dbReference>
<keyword evidence="3" id="KW-1185">Reference proteome</keyword>
<feature type="transmembrane region" description="Helical" evidence="1">
    <location>
        <begin position="28"/>
        <end position="46"/>
    </location>
</feature>
<sequence length="223" mass="26070">MNIFDALEFFKKFKFKTYFKELSKRAKMSFVFGNIMVFVLLFVIFNCFSISSIGYGFAIVVLFLIPDCYILGKLPKEKVTFEINVIKDESSDNTVAKYRIFLKNKSSEVKFDRIQVTYQYYHGILCALDTPYIPEHLSDISIILPVDVHNQHKRTKVRKLPSPIIFPEDSKEVEIEVDLVVDLGEKGYHPCFDWNITCSVALITTDERKLLVLNDRKWREIEL</sequence>